<gene>
    <name evidence="1" type="ORF">SFRICE_007094</name>
</gene>
<protein>
    <submittedName>
        <fullName evidence="1">SFRICE_007094</fullName>
    </submittedName>
</protein>
<dbReference type="EMBL" id="ODYU01003693">
    <property type="protein sequence ID" value="SOQ42775.1"/>
    <property type="molecule type" value="Genomic_DNA"/>
</dbReference>
<evidence type="ECO:0000313" key="1">
    <source>
        <dbReference type="EMBL" id="SOQ42775.1"/>
    </source>
</evidence>
<dbReference type="AlphaFoldDB" id="A0A2H1VPL3"/>
<name>A0A2H1VPL3_SPOFR</name>
<accession>A0A2H1VPL3</accession>
<reference evidence="1" key="1">
    <citation type="submission" date="2016-07" db="EMBL/GenBank/DDBJ databases">
        <authorList>
            <person name="Bretaudeau A."/>
        </authorList>
    </citation>
    <scope>NUCLEOTIDE SEQUENCE</scope>
    <source>
        <strain evidence="1">Rice</strain>
        <tissue evidence="1">Whole body</tissue>
    </source>
</reference>
<proteinExistence type="predicted"/>
<organism evidence="1">
    <name type="scientific">Spodoptera frugiperda</name>
    <name type="common">Fall armyworm</name>
    <dbReference type="NCBI Taxonomy" id="7108"/>
    <lineage>
        <taxon>Eukaryota</taxon>
        <taxon>Metazoa</taxon>
        <taxon>Ecdysozoa</taxon>
        <taxon>Arthropoda</taxon>
        <taxon>Hexapoda</taxon>
        <taxon>Insecta</taxon>
        <taxon>Pterygota</taxon>
        <taxon>Neoptera</taxon>
        <taxon>Endopterygota</taxon>
        <taxon>Lepidoptera</taxon>
        <taxon>Glossata</taxon>
        <taxon>Ditrysia</taxon>
        <taxon>Noctuoidea</taxon>
        <taxon>Noctuidae</taxon>
        <taxon>Amphipyrinae</taxon>
        <taxon>Spodoptera</taxon>
    </lineage>
</organism>
<sequence length="265" mass="29510">MKRSYYVLLWKASIKWVKRFVRYKKNLCLSVNHAETTERILMKFGIQTGEENHLMSSPALGEARGSVRLILIKNHPVPIPTVNPLADQANVGPSETFLMYLLNLPWTSTNNSRLEFAKSIQPFSRFFERVKINHRMTSLALGEARGSVRLLLNKNHAVPTPAFQAKAPVNPQLPIDRLSVSLTRMYTSNVYSTPQAPRPSCAGCSFCSEGKHPMTSIALSEARGSISLLLTKNPRSYSYFSTRSPCKPASVGEPCFGTNGPARPE</sequence>